<protein>
    <recommendedName>
        <fullName evidence="4">HutD family protein</fullName>
    </recommendedName>
</protein>
<dbReference type="Proteomes" id="UP000249633">
    <property type="component" value="Unassembled WGS sequence"/>
</dbReference>
<gene>
    <name evidence="2" type="ORF">DI603_05275</name>
</gene>
<dbReference type="Pfam" id="PF05962">
    <property type="entry name" value="HutD"/>
    <property type="match status" value="1"/>
</dbReference>
<dbReference type="PANTHER" id="PTHR37943:SF1">
    <property type="entry name" value="PROTEIN VES"/>
    <property type="match status" value="1"/>
</dbReference>
<dbReference type="SUPFAM" id="SSF51182">
    <property type="entry name" value="RmlC-like cupins"/>
    <property type="match status" value="1"/>
</dbReference>
<dbReference type="AlphaFoldDB" id="A0A2W5DRA2"/>
<name>A0A2W5DRA2_9BURK</name>
<proteinExistence type="predicted"/>
<accession>A0A2W5DRA2</accession>
<evidence type="ECO:0008006" key="4">
    <source>
        <dbReference type="Google" id="ProtNLM"/>
    </source>
</evidence>
<evidence type="ECO:0000313" key="3">
    <source>
        <dbReference type="Proteomes" id="UP000249633"/>
    </source>
</evidence>
<sequence>MSWSQISADQVQPQPWKNGGGATRELLAWPHAHDWALRISVARIERDGPFSSFPGVQRWLAVLEGAGLHLFDWPQAVGDEPLHFDGTLAPDAELLHGPCTVLNLMQRRGRLRLLPADQVLLPDTPWVGLFTAQGGLLEHGHRAMPLAPHTLAWCEAPARQSCLFTAPDDRQAWWLTWSDRPERLGAGGAGRPADGGRDHRLGRPAGRPAAAGRTG</sequence>
<dbReference type="InterPro" id="IPR014710">
    <property type="entry name" value="RmlC-like_jellyroll"/>
</dbReference>
<reference evidence="2 3" key="1">
    <citation type="submission" date="2017-08" db="EMBL/GenBank/DDBJ databases">
        <title>Infants hospitalized years apart are colonized by the same room-sourced microbial strains.</title>
        <authorList>
            <person name="Brooks B."/>
            <person name="Olm M.R."/>
            <person name="Firek B.A."/>
            <person name="Baker R."/>
            <person name="Thomas B.C."/>
            <person name="Morowitz M.J."/>
            <person name="Banfield J.F."/>
        </authorList>
    </citation>
    <scope>NUCLEOTIDE SEQUENCE [LARGE SCALE GENOMIC DNA]</scope>
    <source>
        <strain evidence="2">S2_012_000_R2_81</strain>
    </source>
</reference>
<evidence type="ECO:0000256" key="1">
    <source>
        <dbReference type="SAM" id="MobiDB-lite"/>
    </source>
</evidence>
<dbReference type="InterPro" id="IPR010282">
    <property type="entry name" value="Uncharacterised_HutD/Ves"/>
</dbReference>
<organism evidence="2 3">
    <name type="scientific">Roseateles depolymerans</name>
    <dbReference type="NCBI Taxonomy" id="76731"/>
    <lineage>
        <taxon>Bacteria</taxon>
        <taxon>Pseudomonadati</taxon>
        <taxon>Pseudomonadota</taxon>
        <taxon>Betaproteobacteria</taxon>
        <taxon>Burkholderiales</taxon>
        <taxon>Sphaerotilaceae</taxon>
        <taxon>Roseateles</taxon>
    </lineage>
</organism>
<evidence type="ECO:0000313" key="2">
    <source>
        <dbReference type="EMBL" id="PZP34371.1"/>
    </source>
</evidence>
<feature type="region of interest" description="Disordered" evidence="1">
    <location>
        <begin position="184"/>
        <end position="215"/>
    </location>
</feature>
<dbReference type="Gene3D" id="2.60.120.10">
    <property type="entry name" value="Jelly Rolls"/>
    <property type="match status" value="1"/>
</dbReference>
<dbReference type="InterPro" id="IPR011051">
    <property type="entry name" value="RmlC_Cupin_sf"/>
</dbReference>
<feature type="compositionally biased region" description="Low complexity" evidence="1">
    <location>
        <begin position="203"/>
        <end position="215"/>
    </location>
</feature>
<comment type="caution">
    <text evidence="2">The sequence shown here is derived from an EMBL/GenBank/DDBJ whole genome shotgun (WGS) entry which is preliminary data.</text>
</comment>
<dbReference type="CDD" id="cd20293">
    <property type="entry name" value="cupin_HutD_N"/>
    <property type="match status" value="1"/>
</dbReference>
<dbReference type="PANTHER" id="PTHR37943">
    <property type="entry name" value="PROTEIN VES"/>
    <property type="match status" value="1"/>
</dbReference>
<dbReference type="EMBL" id="QFOD01000004">
    <property type="protein sequence ID" value="PZP34371.1"/>
    <property type="molecule type" value="Genomic_DNA"/>
</dbReference>